<organism evidence="9 10">
    <name type="scientific">Salinicoccus jeotgali</name>
    <dbReference type="NCBI Taxonomy" id="381634"/>
    <lineage>
        <taxon>Bacteria</taxon>
        <taxon>Bacillati</taxon>
        <taxon>Bacillota</taxon>
        <taxon>Bacilli</taxon>
        <taxon>Bacillales</taxon>
        <taxon>Staphylococcaceae</taxon>
        <taxon>Salinicoccus</taxon>
    </lineage>
</organism>
<gene>
    <name evidence="9" type="ORF">GCM10022378_22420</name>
</gene>
<keyword evidence="10" id="KW-1185">Reference proteome</keyword>
<evidence type="ECO:0000256" key="6">
    <source>
        <dbReference type="ARBA" id="ARBA00034125"/>
    </source>
</evidence>
<evidence type="ECO:0000256" key="7">
    <source>
        <dbReference type="SAM" id="Phobius"/>
    </source>
</evidence>
<dbReference type="PANTHER" id="PTHR34390:SF2">
    <property type="entry name" value="SUCCINATE TRANSPORTER SUBUNIT YJJP-RELATED"/>
    <property type="match status" value="1"/>
</dbReference>
<dbReference type="Pfam" id="PF06738">
    <property type="entry name" value="ThrE"/>
    <property type="match status" value="1"/>
</dbReference>
<evidence type="ECO:0000313" key="10">
    <source>
        <dbReference type="Proteomes" id="UP001500920"/>
    </source>
</evidence>
<feature type="transmembrane region" description="Helical" evidence="7">
    <location>
        <begin position="202"/>
        <end position="222"/>
    </location>
</feature>
<keyword evidence="4 7" id="KW-1133">Transmembrane helix</keyword>
<evidence type="ECO:0000256" key="2">
    <source>
        <dbReference type="ARBA" id="ARBA00022475"/>
    </source>
</evidence>
<feature type="transmembrane region" description="Helical" evidence="7">
    <location>
        <begin position="178"/>
        <end position="196"/>
    </location>
</feature>
<evidence type="ECO:0000259" key="8">
    <source>
        <dbReference type="Pfam" id="PF06738"/>
    </source>
</evidence>
<proteinExistence type="inferred from homology"/>
<dbReference type="Proteomes" id="UP001500920">
    <property type="component" value="Unassembled WGS sequence"/>
</dbReference>
<protein>
    <submittedName>
        <fullName evidence="9">Threonine/serine exporter ThrE family protein</fullName>
    </submittedName>
</protein>
<dbReference type="RefSeq" id="WP_344704472.1">
    <property type="nucleotide sequence ID" value="NZ_BAABCK010000070.1"/>
</dbReference>
<keyword evidence="2" id="KW-1003">Cell membrane</keyword>
<accession>A0ABP7F8R9</accession>
<keyword evidence="5 7" id="KW-0472">Membrane</keyword>
<dbReference type="PANTHER" id="PTHR34390">
    <property type="entry name" value="UPF0442 PROTEIN YJJB-RELATED"/>
    <property type="match status" value="1"/>
</dbReference>
<evidence type="ECO:0000256" key="3">
    <source>
        <dbReference type="ARBA" id="ARBA00022692"/>
    </source>
</evidence>
<comment type="caution">
    <text evidence="9">The sequence shown here is derived from an EMBL/GenBank/DDBJ whole genome shotgun (WGS) entry which is preliminary data.</text>
</comment>
<evidence type="ECO:0000256" key="4">
    <source>
        <dbReference type="ARBA" id="ARBA00022989"/>
    </source>
</evidence>
<evidence type="ECO:0000256" key="5">
    <source>
        <dbReference type="ARBA" id="ARBA00023136"/>
    </source>
</evidence>
<comment type="subcellular location">
    <subcellularLocation>
        <location evidence="1">Cell membrane</location>
        <topology evidence="1">Multi-pass membrane protein</topology>
    </subcellularLocation>
</comment>
<name>A0ABP7F8R9_9STAP</name>
<dbReference type="InterPro" id="IPR050539">
    <property type="entry name" value="ThrE_Dicarb/AminoAcid_Exp"/>
</dbReference>
<feature type="transmembrane region" description="Helical" evidence="7">
    <location>
        <begin position="125"/>
        <end position="146"/>
    </location>
</feature>
<evidence type="ECO:0000313" key="9">
    <source>
        <dbReference type="EMBL" id="GAA3733732.1"/>
    </source>
</evidence>
<keyword evidence="3 7" id="KW-0812">Transmembrane</keyword>
<dbReference type="EMBL" id="BAABCK010000070">
    <property type="protein sequence ID" value="GAA3733732.1"/>
    <property type="molecule type" value="Genomic_DNA"/>
</dbReference>
<feature type="transmembrane region" description="Helical" evidence="7">
    <location>
        <begin position="243"/>
        <end position="260"/>
    </location>
</feature>
<reference evidence="10" key="1">
    <citation type="journal article" date="2019" name="Int. J. Syst. Evol. Microbiol.">
        <title>The Global Catalogue of Microorganisms (GCM) 10K type strain sequencing project: providing services to taxonomists for standard genome sequencing and annotation.</title>
        <authorList>
            <consortium name="The Broad Institute Genomics Platform"/>
            <consortium name="The Broad Institute Genome Sequencing Center for Infectious Disease"/>
            <person name="Wu L."/>
            <person name="Ma J."/>
        </authorList>
    </citation>
    <scope>NUCLEOTIDE SEQUENCE [LARGE SCALE GENOMIC DNA]</scope>
    <source>
        <strain evidence="10">JCM 16981</strain>
    </source>
</reference>
<feature type="transmembrane region" description="Helical" evidence="7">
    <location>
        <begin position="152"/>
        <end position="171"/>
    </location>
</feature>
<sequence>MSGELEIIEAPEKVLSENFVRDVFYIVINCGKMLLESGAETYRIEDTMMRIASSYGIENAQVFATPTVIIFSLNDYALTQTLRIEERANNLEKVVAVNELSRRISAGMPLDQALRRMEAIHDSRFFPFWLTILSGGIIGMMFLLLFDGVVADLPAAFVGGAGGVFIMEGILRYTKVKFFTEFFASLYIALTAIIFVDTGFGTMLDTIIIASVMPLVPGVLITNAIREMIRGHLMAGIMKGTEAALTAIAIGAGVGLVFLMI</sequence>
<feature type="domain" description="Threonine/serine exporter-like N-terminal" evidence="8">
    <location>
        <begin position="26"/>
        <end position="258"/>
    </location>
</feature>
<comment type="similarity">
    <text evidence="6">Belongs to the ThrE exporter (TC 2.A.79) family.</text>
</comment>
<evidence type="ECO:0000256" key="1">
    <source>
        <dbReference type="ARBA" id="ARBA00004651"/>
    </source>
</evidence>
<dbReference type="InterPro" id="IPR010619">
    <property type="entry name" value="ThrE-like_N"/>
</dbReference>